<dbReference type="GeneID" id="73339639"/>
<dbReference type="GO" id="GO:0005634">
    <property type="term" value="C:nucleus"/>
    <property type="evidence" value="ECO:0007669"/>
    <property type="project" value="UniProtKB-SubCell"/>
</dbReference>
<feature type="region of interest" description="Disordered" evidence="3">
    <location>
        <begin position="247"/>
        <end position="273"/>
    </location>
</feature>
<reference evidence="5" key="1">
    <citation type="journal article" date="2021" name="Mol. Plant Microbe Interact.">
        <title>Complete Genome Sequence of the Plant-Pathogenic Fungus Colletotrichum lupini.</title>
        <authorList>
            <person name="Baroncelli R."/>
            <person name="Pensec F."/>
            <person name="Da Lio D."/>
            <person name="Boufleur T."/>
            <person name="Vicente I."/>
            <person name="Sarrocco S."/>
            <person name="Picot A."/>
            <person name="Baraldi E."/>
            <person name="Sukno S."/>
            <person name="Thon M."/>
            <person name="Le Floch G."/>
        </authorList>
    </citation>
    <scope>NUCLEOTIDE SEQUENCE</scope>
    <source>
        <strain evidence="5">IMI 504893</strain>
    </source>
</reference>
<dbReference type="RefSeq" id="XP_049141772.1">
    <property type="nucleotide sequence ID" value="XM_049284629.1"/>
</dbReference>
<gene>
    <name evidence="5" type="ORF">CLUP02_05623</name>
</gene>
<dbReference type="KEGG" id="clup:CLUP02_05623"/>
<feature type="compositionally biased region" description="Basic and acidic residues" evidence="3">
    <location>
        <begin position="87"/>
        <end position="97"/>
    </location>
</feature>
<comment type="subcellular location">
    <subcellularLocation>
        <location evidence="1">Nucleus</location>
    </subcellularLocation>
</comment>
<protein>
    <recommendedName>
        <fullName evidence="4">Zn(2)-C6 fungal-type domain-containing protein</fullName>
    </recommendedName>
</protein>
<dbReference type="PANTHER" id="PTHR37534:SF12">
    <property type="entry name" value="ZN(2)-C6 FUNGAL-TYPE DOMAIN-CONTAINING PROTEIN"/>
    <property type="match status" value="1"/>
</dbReference>
<dbReference type="InterPro" id="IPR036864">
    <property type="entry name" value="Zn2-C6_fun-type_DNA-bd_sf"/>
</dbReference>
<evidence type="ECO:0000256" key="3">
    <source>
        <dbReference type="SAM" id="MobiDB-lite"/>
    </source>
</evidence>
<dbReference type="Gene3D" id="4.10.240.10">
    <property type="entry name" value="Zn(2)-C6 fungal-type DNA-binding domain"/>
    <property type="match status" value="1"/>
</dbReference>
<proteinExistence type="predicted"/>
<evidence type="ECO:0000259" key="4">
    <source>
        <dbReference type="Pfam" id="PF00172"/>
    </source>
</evidence>
<dbReference type="GO" id="GO:0008270">
    <property type="term" value="F:zinc ion binding"/>
    <property type="evidence" value="ECO:0007669"/>
    <property type="project" value="InterPro"/>
</dbReference>
<dbReference type="GO" id="GO:0000981">
    <property type="term" value="F:DNA-binding transcription factor activity, RNA polymerase II-specific"/>
    <property type="evidence" value="ECO:0007669"/>
    <property type="project" value="InterPro"/>
</dbReference>
<keyword evidence="2" id="KW-0539">Nucleus</keyword>
<dbReference type="InterPro" id="IPR001138">
    <property type="entry name" value="Zn2Cys6_DnaBD"/>
</dbReference>
<name>A0A9Q8SNP1_9PEZI</name>
<feature type="region of interest" description="Disordered" evidence="3">
    <location>
        <begin position="59"/>
        <end position="97"/>
    </location>
</feature>
<evidence type="ECO:0000256" key="1">
    <source>
        <dbReference type="ARBA" id="ARBA00004123"/>
    </source>
</evidence>
<feature type="region of interest" description="Disordered" evidence="3">
    <location>
        <begin position="355"/>
        <end position="384"/>
    </location>
</feature>
<accession>A0A9Q8SNP1</accession>
<dbReference type="SUPFAM" id="SSF57701">
    <property type="entry name" value="Zn2/Cys6 DNA-binding domain"/>
    <property type="match status" value="1"/>
</dbReference>
<evidence type="ECO:0000313" key="5">
    <source>
        <dbReference type="EMBL" id="UQC80141.1"/>
    </source>
</evidence>
<dbReference type="EMBL" id="CP019475">
    <property type="protein sequence ID" value="UQC80141.1"/>
    <property type="molecule type" value="Genomic_DNA"/>
</dbReference>
<organism evidence="5 6">
    <name type="scientific">Colletotrichum lupini</name>
    <dbReference type="NCBI Taxonomy" id="145971"/>
    <lineage>
        <taxon>Eukaryota</taxon>
        <taxon>Fungi</taxon>
        <taxon>Dikarya</taxon>
        <taxon>Ascomycota</taxon>
        <taxon>Pezizomycotina</taxon>
        <taxon>Sordariomycetes</taxon>
        <taxon>Hypocreomycetidae</taxon>
        <taxon>Glomerellales</taxon>
        <taxon>Glomerellaceae</taxon>
        <taxon>Colletotrichum</taxon>
        <taxon>Colletotrichum acutatum species complex</taxon>
    </lineage>
</organism>
<evidence type="ECO:0000256" key="2">
    <source>
        <dbReference type="ARBA" id="ARBA00023242"/>
    </source>
</evidence>
<dbReference type="CDD" id="cd00067">
    <property type="entry name" value="GAL4"/>
    <property type="match status" value="1"/>
</dbReference>
<feature type="compositionally biased region" description="Basic and acidic residues" evidence="3">
    <location>
        <begin position="59"/>
        <end position="68"/>
    </location>
</feature>
<evidence type="ECO:0000313" key="6">
    <source>
        <dbReference type="Proteomes" id="UP000830671"/>
    </source>
</evidence>
<dbReference type="Pfam" id="PF00172">
    <property type="entry name" value="Zn_clus"/>
    <property type="match status" value="1"/>
</dbReference>
<dbReference type="PANTHER" id="PTHR37534">
    <property type="entry name" value="TRANSCRIPTIONAL ACTIVATOR PROTEIN UGA3"/>
    <property type="match status" value="1"/>
</dbReference>
<feature type="compositionally biased region" description="Low complexity" evidence="3">
    <location>
        <begin position="247"/>
        <end position="267"/>
    </location>
</feature>
<dbReference type="Pfam" id="PF11951">
    <property type="entry name" value="Fungal_trans_2"/>
    <property type="match status" value="1"/>
</dbReference>
<dbReference type="AlphaFoldDB" id="A0A9Q8SNP1"/>
<keyword evidence="6" id="KW-1185">Reference proteome</keyword>
<feature type="domain" description="Zn(2)-C6 fungal-type" evidence="4">
    <location>
        <begin position="303"/>
        <end position="329"/>
    </location>
</feature>
<sequence length="932" mass="103774">MSSISKLPPLSTRKCPFLFYSQVGSNSECDRLWRPILIGACKRRSKSHALDVKAASRPAFEHQADHSKARWLAQQEDEVKQKKKKENHSFDTTETRKPTVDHSRHICNFTICSAPIAYSSRNEIKFARASEQTIPDHRVPLVEFSPPLQHRSQVKKRGEGHNARTRTLTPPQDPWSFFPRSRAQCRSLPSLHSVTVPATPLHLSTLVPDHPRQPALALSSLLGLSFTRRYLHREQKKVNMAVASSAKAKSACKANTTNSNNASSKAKSQMHRRSRTAMLDLHPHPNPTYTGATLPYLPQIVLRRKKCDEGSPMCSACKHLGLTCEYKRPMWWSNNDARRKHKDDIKMIIKRKKLSEKASHTIQTSVGSPPGLSHSLPTSATFSDPLDRTRSASIDSHFSQAFNFNSPPTVGADYAAYNPQMHPDFMFSGFPSPYEIDVKTERQVYMNDVPTLRESTISTFSTYHTPPPPGTILPSSVPLDGEWTEQIYSERKESLSEEALNVNFFDFSHGPAMSNRQVAVELDENDQRLLDHFIQFVLPTIFPILDSNQHGSVGSDLILPALQSNKGYLHCCLSIAAQHYKATMNVPGEEIDQDIMRHRYATISSLCDALNKDENHQEILEAALGLIFFQCVVGRFDDALPDIPWHQHFQAAISLVQKLDLPRLVSDPHEQITQTPFNMTLTSWIDILGATMQGQAPTFAHTYREKHLSNNPSLGLRELMGCDDRVMYLISEIACLEALKGSGMDDITLCQHVHALGDQINLTEIGEPGPKMPYNNNGSLSPKQLSKNMTAAFRLAARIYLCSLVPGFNPAQASCVGLVEKLANVLQLIPSGSGGFDRSLVWVYLVGGSVSLPGSSFRALFEDRVAQLGDVSDCGSFGRVASLLNEVWMQTGNIKSSDSCAGSPGSTQGAEAVAYIHWRDVMQMKGWDFLLI</sequence>
<dbReference type="Proteomes" id="UP000830671">
    <property type="component" value="Chromosome 3"/>
</dbReference>
<dbReference type="InterPro" id="IPR021858">
    <property type="entry name" value="Fun_TF"/>
</dbReference>
<feature type="region of interest" description="Disordered" evidence="3">
    <location>
        <begin position="150"/>
        <end position="176"/>
    </location>
</feature>